<dbReference type="AlphaFoldDB" id="A0A8X6N1U4"/>
<evidence type="ECO:0000313" key="2">
    <source>
        <dbReference type="Proteomes" id="UP000887013"/>
    </source>
</evidence>
<evidence type="ECO:0000313" key="1">
    <source>
        <dbReference type="EMBL" id="GFS89595.1"/>
    </source>
</evidence>
<dbReference type="OrthoDB" id="18487at2759"/>
<sequence>MKFLADTGRDVSCIPPPNDKRLTLYYRRHLKRLKEELAYEKYAADPNQSLDRRHFDNPVYTYLGVPPPSTSLSNTGTKHIYDDLGMKRNLSKTKLGVEDSETYACTELF</sequence>
<dbReference type="Proteomes" id="UP000887013">
    <property type="component" value="Unassembled WGS sequence"/>
</dbReference>
<accession>A0A8X6N1U4</accession>
<comment type="caution">
    <text evidence="1">The sequence shown here is derived from an EMBL/GenBank/DDBJ whole genome shotgun (WGS) entry which is preliminary data.</text>
</comment>
<protein>
    <submittedName>
        <fullName evidence="1">Uncharacterized protein</fullName>
    </submittedName>
</protein>
<gene>
    <name evidence="1" type="ORF">NPIL_315551</name>
</gene>
<proteinExistence type="predicted"/>
<name>A0A8X6N1U4_NEPPI</name>
<keyword evidence="2" id="KW-1185">Reference proteome</keyword>
<organism evidence="1 2">
    <name type="scientific">Nephila pilipes</name>
    <name type="common">Giant wood spider</name>
    <name type="synonym">Nephila maculata</name>
    <dbReference type="NCBI Taxonomy" id="299642"/>
    <lineage>
        <taxon>Eukaryota</taxon>
        <taxon>Metazoa</taxon>
        <taxon>Ecdysozoa</taxon>
        <taxon>Arthropoda</taxon>
        <taxon>Chelicerata</taxon>
        <taxon>Arachnida</taxon>
        <taxon>Araneae</taxon>
        <taxon>Araneomorphae</taxon>
        <taxon>Entelegynae</taxon>
        <taxon>Araneoidea</taxon>
        <taxon>Nephilidae</taxon>
        <taxon>Nephila</taxon>
    </lineage>
</organism>
<reference evidence="1" key="1">
    <citation type="submission" date="2020-08" db="EMBL/GenBank/DDBJ databases">
        <title>Multicomponent nature underlies the extraordinary mechanical properties of spider dragline silk.</title>
        <authorList>
            <person name="Kono N."/>
            <person name="Nakamura H."/>
            <person name="Mori M."/>
            <person name="Yoshida Y."/>
            <person name="Ohtoshi R."/>
            <person name="Malay A.D."/>
            <person name="Moran D.A.P."/>
            <person name="Tomita M."/>
            <person name="Numata K."/>
            <person name="Arakawa K."/>
        </authorList>
    </citation>
    <scope>NUCLEOTIDE SEQUENCE</scope>
</reference>
<dbReference type="EMBL" id="BMAW01053160">
    <property type="protein sequence ID" value="GFS89595.1"/>
    <property type="molecule type" value="Genomic_DNA"/>
</dbReference>